<evidence type="ECO:0000313" key="2">
    <source>
        <dbReference type="Proteomes" id="UP000216339"/>
    </source>
</evidence>
<accession>A0A271IZ38</accession>
<sequence>MHRPSTPHPVRPRTGRGLVLLAIAAALAGAPLAQPLSFVDLRPGVVGGAPTEFVVFDGALYFTADDSPHGRELWRTDGTVSGTTLVKDINSGGDDSRPSEFFAFDGALYFSADDGATGRELWRTDGTAAGTTLVKDINPGPEGSLATRRITEFVVDRFAALGGALYFAADDGAHGIELWRTDGTETGTVLVKDIRPGPDGSVDPPNRTDFDLTPFKGALYFQASNGTDGYELWRTDGTAAGTALVKDIQPGAESGFPQSFVGFDGALYFAANDGTAGIELWRTDGTAAGTVLVKDILPGPGDGFGFDSLMEMAEFDGALYFWAEDSLDDIELWKSDGTPSGTARVRDIKPGPGASYPTHFHVFDGALYFRATDGTHGFEPWRTDGTEAGTVLVKDVDPGPDNGFVARQGDPGFVDVDGALYFVADDGVTGRELWSTDGTEAGTALVGDVNPGAGDGQVSTSGIELAEFDGALYFNATDGAAGVELWKLGAPPFMGGVAAEGGPDPEPLAVLAWPNPAADRLRVAVVGAGGGPVQVEVVDVLGRRVAAAVGTWAEVDVSGRAPGPYVVRARAGARTATRVVTVGE</sequence>
<protein>
    <recommendedName>
        <fullName evidence="3">Secretion system C-terminal sorting domain-containing protein</fullName>
    </recommendedName>
</protein>
<dbReference type="NCBIfam" id="TIGR04534">
    <property type="entry name" value="ELWxxDGT_rpt"/>
    <property type="match status" value="6"/>
</dbReference>
<dbReference type="AlphaFoldDB" id="A0A271IZ38"/>
<dbReference type="EMBL" id="MQWD01000001">
    <property type="protein sequence ID" value="PAP76337.1"/>
    <property type="molecule type" value="Genomic_DNA"/>
</dbReference>
<dbReference type="OrthoDB" id="1489153at2"/>
<name>A0A271IZ38_9BACT</name>
<gene>
    <name evidence="1" type="ORF">BSZ37_07710</name>
</gene>
<keyword evidence="2" id="KW-1185">Reference proteome</keyword>
<organism evidence="1 2">
    <name type="scientific">Rubrivirga marina</name>
    <dbReference type="NCBI Taxonomy" id="1196024"/>
    <lineage>
        <taxon>Bacteria</taxon>
        <taxon>Pseudomonadati</taxon>
        <taxon>Rhodothermota</taxon>
        <taxon>Rhodothermia</taxon>
        <taxon>Rhodothermales</taxon>
        <taxon>Rubricoccaceae</taxon>
        <taxon>Rubrivirga</taxon>
    </lineage>
</organism>
<evidence type="ECO:0000313" key="1">
    <source>
        <dbReference type="EMBL" id="PAP76337.1"/>
    </source>
</evidence>
<dbReference type="RefSeq" id="WP_095509989.1">
    <property type="nucleotide sequence ID" value="NZ_MQWD01000001.1"/>
</dbReference>
<proteinExistence type="predicted"/>
<evidence type="ECO:0008006" key="3">
    <source>
        <dbReference type="Google" id="ProtNLM"/>
    </source>
</evidence>
<dbReference type="InterPro" id="IPR030916">
    <property type="entry name" value="ELWxxDGT_rpt"/>
</dbReference>
<reference evidence="1 2" key="1">
    <citation type="submission" date="2016-11" db="EMBL/GenBank/DDBJ databases">
        <title>Study of marine rhodopsin-containing bacteria.</title>
        <authorList>
            <person name="Yoshizawa S."/>
            <person name="Kumagai Y."/>
            <person name="Kogure K."/>
        </authorList>
    </citation>
    <scope>NUCLEOTIDE SEQUENCE [LARGE SCALE GENOMIC DNA]</scope>
    <source>
        <strain evidence="1 2">SAORIC-28</strain>
    </source>
</reference>
<comment type="caution">
    <text evidence="1">The sequence shown here is derived from an EMBL/GenBank/DDBJ whole genome shotgun (WGS) entry which is preliminary data.</text>
</comment>
<dbReference type="Proteomes" id="UP000216339">
    <property type="component" value="Unassembled WGS sequence"/>
</dbReference>